<dbReference type="PANTHER" id="PTHR11922:SF2">
    <property type="entry name" value="GMP SYNTHASE [GLUTAMINE-HYDROLYZING]"/>
    <property type="match status" value="1"/>
</dbReference>
<dbReference type="RefSeq" id="WP_166824927.1">
    <property type="nucleotide sequence ID" value="NZ_JAAOLX010000004.1"/>
</dbReference>
<dbReference type="Proteomes" id="UP000712570">
    <property type="component" value="Unassembled WGS sequence"/>
</dbReference>
<keyword evidence="6 11" id="KW-0547">Nucleotide-binding</keyword>
<dbReference type="PROSITE" id="PS51273">
    <property type="entry name" value="GATASE_TYPE_1"/>
    <property type="match status" value="1"/>
</dbReference>
<dbReference type="SUPFAM" id="SSF52317">
    <property type="entry name" value="Class I glutamine amidotransferase-like"/>
    <property type="match status" value="1"/>
</dbReference>
<comment type="function">
    <text evidence="1 11">Catalyzes the synthesis of GMP from XMP.</text>
</comment>
<dbReference type="HAMAP" id="MF_00344">
    <property type="entry name" value="GMP_synthase"/>
    <property type="match status" value="1"/>
</dbReference>
<evidence type="ECO:0000313" key="15">
    <source>
        <dbReference type="Proteomes" id="UP000712570"/>
    </source>
</evidence>
<comment type="pathway">
    <text evidence="2 11">Purine metabolism; GMP biosynthesis; GMP from XMP (L-Gln route): step 1/1.</text>
</comment>
<dbReference type="InterPro" id="IPR014729">
    <property type="entry name" value="Rossmann-like_a/b/a_fold"/>
</dbReference>
<dbReference type="EC" id="6.3.5.2" evidence="3 11"/>
<sequence length="525" mass="57423">MDKILILDFGSQVTQLIARRVREAHVYSELHSFDVSIDFIREFNPTGIILSGGPNSVYESDYQADPKLFELGIPVLGICYGMQWMAESLGGKVEAGTVREFGFAEIRSQENSKLFGGLEDRKNSAGESVLEVWMSHGDKVTALPAGFSVIASNEACPIAAISDEARGFYAVQFHPEVTHTLKGREMINRFVLDICGAKPSWTMPNYIDVAVAKIREQVGTDEVILGLSGGVDSSVAAALIHRAIGSQLTCVFVDNGLLRLNEGKQVMATFAEHLGVKVIHVDASAQFMGHLAGVTDPEAKRKIIGREFVEVFQAESAKLPSAKWLAQGTIYPDVIESAGAKTGKAHTIKSHHNVGGLPETMKLSLLEPLRELFKDEVRELGVALGLAPELVYRHPFPGPGLGVRILGEVKQEYADLLRFADAIFIEELRAAVDAKTGKNWYELTSQAFVVFLPVKSVGVMGDGRTYDYVVALRAVVTSDFMTAKWAELPYDLLGKVSNRIINEVKGINRVVYDVSGKPPATIEWE</sequence>
<evidence type="ECO:0000256" key="12">
    <source>
        <dbReference type="PROSITE-ProRule" id="PRU00886"/>
    </source>
</evidence>
<evidence type="ECO:0000256" key="9">
    <source>
        <dbReference type="ARBA" id="ARBA00022840"/>
    </source>
</evidence>
<dbReference type="PROSITE" id="PS51553">
    <property type="entry name" value="GMPS_ATP_PPASE"/>
    <property type="match status" value="1"/>
</dbReference>
<dbReference type="NCBIfam" id="TIGR00888">
    <property type="entry name" value="guaA_Nterm"/>
    <property type="match status" value="1"/>
</dbReference>
<dbReference type="Pfam" id="PF02540">
    <property type="entry name" value="NAD_synthase"/>
    <property type="match status" value="1"/>
</dbReference>
<dbReference type="PRINTS" id="PR00096">
    <property type="entry name" value="GATASE"/>
</dbReference>
<evidence type="ECO:0000256" key="2">
    <source>
        <dbReference type="ARBA" id="ARBA00005153"/>
    </source>
</evidence>
<keyword evidence="15" id="KW-1185">Reference proteome</keyword>
<evidence type="ECO:0000256" key="6">
    <source>
        <dbReference type="ARBA" id="ARBA00022741"/>
    </source>
</evidence>
<dbReference type="GO" id="GO:0003922">
    <property type="term" value="F:GMP synthase (glutamine-hydrolyzing) activity"/>
    <property type="evidence" value="ECO:0007669"/>
    <property type="project" value="UniProtKB-EC"/>
</dbReference>
<dbReference type="InterPro" id="IPR022955">
    <property type="entry name" value="GMP_synthase"/>
</dbReference>
<dbReference type="InterPro" id="IPR017926">
    <property type="entry name" value="GATASE"/>
</dbReference>
<dbReference type="Gene3D" id="3.30.300.10">
    <property type="match status" value="1"/>
</dbReference>
<dbReference type="Gene3D" id="3.40.50.880">
    <property type="match status" value="1"/>
</dbReference>
<dbReference type="PRINTS" id="PR00099">
    <property type="entry name" value="CPSGATASE"/>
</dbReference>
<dbReference type="InterPro" id="IPR029062">
    <property type="entry name" value="Class_I_gatase-like"/>
</dbReference>
<evidence type="ECO:0000256" key="10">
    <source>
        <dbReference type="ARBA" id="ARBA00022962"/>
    </source>
</evidence>
<dbReference type="InterPro" id="IPR022310">
    <property type="entry name" value="NAD/GMP_synthase"/>
</dbReference>
<keyword evidence="5 11" id="KW-0436">Ligase</keyword>
<dbReference type="PRINTS" id="PR00097">
    <property type="entry name" value="ANTSNTHASEII"/>
</dbReference>
<feature type="active site" evidence="11">
    <location>
        <position position="174"/>
    </location>
</feature>
<dbReference type="EMBL" id="JAAOLX010000004">
    <property type="protein sequence ID" value="NHQ86282.1"/>
    <property type="molecule type" value="Genomic_DNA"/>
</dbReference>
<feature type="binding site" evidence="12">
    <location>
        <begin position="228"/>
        <end position="234"/>
    </location>
    <ligand>
        <name>ATP</name>
        <dbReference type="ChEBI" id="CHEBI:30616"/>
    </ligand>
</feature>
<evidence type="ECO:0000256" key="3">
    <source>
        <dbReference type="ARBA" id="ARBA00012746"/>
    </source>
</evidence>
<gene>
    <name evidence="11 14" type="primary">guaA</name>
    <name evidence="14" type="ORF">HA050_09165</name>
</gene>
<evidence type="ECO:0000256" key="8">
    <source>
        <dbReference type="ARBA" id="ARBA00022755"/>
    </source>
</evidence>
<proteinExistence type="inferred from homology"/>
<dbReference type="SUPFAM" id="SSF52402">
    <property type="entry name" value="Adenine nucleotide alpha hydrolases-like"/>
    <property type="match status" value="1"/>
</dbReference>
<keyword evidence="10 11" id="KW-0315">Glutamine amidotransferase</keyword>
<dbReference type="InterPro" id="IPR001674">
    <property type="entry name" value="GMP_synth_C"/>
</dbReference>
<dbReference type="CDD" id="cd01997">
    <property type="entry name" value="GMP_synthase_C"/>
    <property type="match status" value="1"/>
</dbReference>
<keyword evidence="8 11" id="KW-0658">Purine biosynthesis</keyword>
<dbReference type="NCBIfam" id="NF000848">
    <property type="entry name" value="PRK00074.1"/>
    <property type="match status" value="1"/>
</dbReference>
<evidence type="ECO:0000259" key="13">
    <source>
        <dbReference type="PROSITE" id="PS51553"/>
    </source>
</evidence>
<evidence type="ECO:0000256" key="1">
    <source>
        <dbReference type="ARBA" id="ARBA00002332"/>
    </source>
</evidence>
<dbReference type="NCBIfam" id="TIGR00884">
    <property type="entry name" value="guaA_Cterm"/>
    <property type="match status" value="1"/>
</dbReference>
<protein>
    <recommendedName>
        <fullName evidence="4 11">GMP synthase [glutamine-hydrolyzing]</fullName>
        <ecNumber evidence="3 11">6.3.5.2</ecNumber>
    </recommendedName>
    <alternativeName>
        <fullName evidence="11">GMP synthetase</fullName>
    </alternativeName>
    <alternativeName>
        <fullName evidence="11">Glutamine amidotransferase</fullName>
    </alternativeName>
</protein>
<reference evidence="14 15" key="1">
    <citation type="submission" date="2020-03" db="EMBL/GenBank/DDBJ databases">
        <title>Draft genome sequence of environmentally isolated violet-colored cultures.</title>
        <authorList>
            <person name="Wilson H.S."/>
        </authorList>
    </citation>
    <scope>NUCLEOTIDE SEQUENCE [LARGE SCALE GENOMIC DNA]</scope>
    <source>
        <strain evidence="14 15">HSC-16F04</strain>
    </source>
</reference>
<feature type="active site" evidence="11">
    <location>
        <position position="176"/>
    </location>
</feature>
<name>A0ABX0KQW7_9NEIS</name>
<dbReference type="Pfam" id="PF00117">
    <property type="entry name" value="GATase"/>
    <property type="match status" value="1"/>
</dbReference>
<evidence type="ECO:0000256" key="5">
    <source>
        <dbReference type="ARBA" id="ARBA00022598"/>
    </source>
</evidence>
<dbReference type="Pfam" id="PF00958">
    <property type="entry name" value="GMP_synt_C"/>
    <property type="match status" value="1"/>
</dbReference>
<dbReference type="InterPro" id="IPR004739">
    <property type="entry name" value="GMP_synth_GATase"/>
</dbReference>
<comment type="caution">
    <text evidence="14">The sequence shown here is derived from an EMBL/GenBank/DDBJ whole genome shotgun (WGS) entry which is preliminary data.</text>
</comment>
<organism evidence="14 15">
    <name type="scientific">Iodobacter violaceini</name>
    <dbReference type="NCBI Taxonomy" id="3044271"/>
    <lineage>
        <taxon>Bacteria</taxon>
        <taxon>Pseudomonadati</taxon>
        <taxon>Pseudomonadota</taxon>
        <taxon>Betaproteobacteria</taxon>
        <taxon>Neisseriales</taxon>
        <taxon>Chitinibacteraceae</taxon>
        <taxon>Iodobacter</taxon>
    </lineage>
</organism>
<dbReference type="PANTHER" id="PTHR11922">
    <property type="entry name" value="GMP SYNTHASE-RELATED"/>
    <property type="match status" value="1"/>
</dbReference>
<comment type="catalytic activity">
    <reaction evidence="11">
        <text>XMP + L-glutamine + ATP + H2O = GMP + L-glutamate + AMP + diphosphate + 2 H(+)</text>
        <dbReference type="Rhea" id="RHEA:11680"/>
        <dbReference type="ChEBI" id="CHEBI:15377"/>
        <dbReference type="ChEBI" id="CHEBI:15378"/>
        <dbReference type="ChEBI" id="CHEBI:29985"/>
        <dbReference type="ChEBI" id="CHEBI:30616"/>
        <dbReference type="ChEBI" id="CHEBI:33019"/>
        <dbReference type="ChEBI" id="CHEBI:57464"/>
        <dbReference type="ChEBI" id="CHEBI:58115"/>
        <dbReference type="ChEBI" id="CHEBI:58359"/>
        <dbReference type="ChEBI" id="CHEBI:456215"/>
        <dbReference type="EC" id="6.3.5.2"/>
    </reaction>
</comment>
<dbReference type="InterPro" id="IPR025777">
    <property type="entry name" value="GMPS_ATP_PPase_dom"/>
</dbReference>
<evidence type="ECO:0000256" key="4">
    <source>
        <dbReference type="ARBA" id="ARBA00021562"/>
    </source>
</evidence>
<keyword evidence="7 11" id="KW-0332">GMP biosynthesis</keyword>
<evidence type="ECO:0000256" key="7">
    <source>
        <dbReference type="ARBA" id="ARBA00022749"/>
    </source>
</evidence>
<accession>A0ABX0KQW7</accession>
<dbReference type="Gene3D" id="3.40.50.620">
    <property type="entry name" value="HUPs"/>
    <property type="match status" value="1"/>
</dbReference>
<evidence type="ECO:0000256" key="11">
    <source>
        <dbReference type="HAMAP-Rule" id="MF_00344"/>
    </source>
</evidence>
<dbReference type="CDD" id="cd01742">
    <property type="entry name" value="GATase1_GMP_Synthase"/>
    <property type="match status" value="1"/>
</dbReference>
<feature type="domain" description="GMPS ATP-PPase" evidence="13">
    <location>
        <begin position="201"/>
        <end position="393"/>
    </location>
</feature>
<comment type="subunit">
    <text evidence="11">Homodimer.</text>
</comment>
<dbReference type="SUPFAM" id="SSF54810">
    <property type="entry name" value="GMP synthetase C-terminal dimerisation domain"/>
    <property type="match status" value="1"/>
</dbReference>
<keyword evidence="9 11" id="KW-0067">ATP-binding</keyword>
<feature type="active site" description="Nucleophile" evidence="11">
    <location>
        <position position="79"/>
    </location>
</feature>
<evidence type="ECO:0000313" key="14">
    <source>
        <dbReference type="EMBL" id="NHQ86282.1"/>
    </source>
</evidence>